<dbReference type="Gene3D" id="3.90.220.20">
    <property type="entry name" value="DNA methylase specificity domains"/>
    <property type="match status" value="2"/>
</dbReference>
<dbReference type="InterPro" id="IPR052021">
    <property type="entry name" value="Type-I_RS_S_subunit"/>
</dbReference>
<protein>
    <submittedName>
        <fullName evidence="6">Restriction endonuclease S subunits</fullName>
    </submittedName>
</protein>
<dbReference type="GO" id="GO:0003677">
    <property type="term" value="F:DNA binding"/>
    <property type="evidence" value="ECO:0007669"/>
    <property type="project" value="UniProtKB-KW"/>
</dbReference>
<keyword evidence="7" id="KW-1185">Reference proteome</keyword>
<dbReference type="Proteomes" id="UP000007575">
    <property type="component" value="Plasmid P3"/>
</dbReference>
<dbReference type="OrthoDB" id="63201at2"/>
<keyword evidence="6" id="KW-0540">Nuclease</keyword>
<keyword evidence="4" id="KW-0175">Coiled coil</keyword>
<name>H8H2Q1_DEIGI</name>
<dbReference type="Gene3D" id="1.10.287.1120">
    <property type="entry name" value="Bipartite methylase S protein"/>
    <property type="match status" value="1"/>
</dbReference>
<evidence type="ECO:0000256" key="1">
    <source>
        <dbReference type="ARBA" id="ARBA00010923"/>
    </source>
</evidence>
<dbReference type="EMBL" id="CP002194">
    <property type="protein sequence ID" value="AFD27798.1"/>
    <property type="molecule type" value="Genomic_DNA"/>
</dbReference>
<gene>
    <name evidence="6" type="primary">hsdS</name>
    <name evidence="6" type="ordered locus">DGo_PC0006</name>
</gene>
<keyword evidence="6" id="KW-0378">Hydrolase</keyword>
<sequence length="453" mass="50411">MTAAERTLDSLKPYPAYDSTRLPLVPLIPSGWEVRPLQSLCSVKARLGWKALKADEYVPDGYVFLATPNIKGASIDFENVNYISEFRYFESPEIALEEDDVLLAKDGSTLGIVNVVTHLPRPSTVNSSIAVLRTIKRLMRGDFLRYLLASHLMQTEIEKVKDGMGVPHLFQSDIKKFALLVPPVEDQDAITAFLDHETGRIDELVREQEQLLEDLAEKKHATCFHAVTQGIRASTQLTATDHPWVNLSPLTWRRWKVSRAFGALGSGTTPPTDMGDYYDGEIDWVNTGDLKDKPIYSVPKRVTSDAVRDYPTLRQYPAGTVVMAMYGATIGKLGLLTAPATVNQACCAFVEGGPVLNRFAFYWLLAMRPFIVALGYGGGQPNISQQTIRNMEIIAPDRAEQLEIAAYLDARLAQIDQLVLEVRANIEDMKLLRSTLITAATTGKIDVRDWRPA</sequence>
<evidence type="ECO:0000313" key="7">
    <source>
        <dbReference type="Proteomes" id="UP000007575"/>
    </source>
</evidence>
<geneLocation type="plasmid" evidence="6 7">
    <name>P3</name>
</geneLocation>
<accession>H8H2Q1</accession>
<keyword evidence="6" id="KW-0614">Plasmid</keyword>
<evidence type="ECO:0000259" key="5">
    <source>
        <dbReference type="Pfam" id="PF01420"/>
    </source>
</evidence>
<comment type="similarity">
    <text evidence="1">Belongs to the type-I restriction system S methylase family.</text>
</comment>
<keyword evidence="6" id="KW-0255">Endonuclease</keyword>
<dbReference type="KEGG" id="dgo:DGo_PC0006"/>
<dbReference type="CDD" id="cd17280">
    <property type="entry name" value="RMtype1_S_MspEN3ORF6650P_TRD2-CR2_like"/>
    <property type="match status" value="1"/>
</dbReference>
<reference evidence="6 7" key="1">
    <citation type="journal article" date="2012" name="PLoS ONE">
        <title>Genome sequence and transcriptome analysis of the radioresistant bacterium Deinococcus gobiensis: insights into the extreme environmental adaptations.</title>
        <authorList>
            <person name="Yuan M."/>
            <person name="Chen M."/>
            <person name="Zhang W."/>
            <person name="Lu W."/>
            <person name="Wang J."/>
            <person name="Yang M."/>
            <person name="Zhao P."/>
            <person name="Tang R."/>
            <person name="Li X."/>
            <person name="Hao Y."/>
            <person name="Zhou Z."/>
            <person name="Zhan Y."/>
            <person name="Yu H."/>
            <person name="Teng C."/>
            <person name="Yan Y."/>
            <person name="Ping S."/>
            <person name="Wang Y."/>
            <person name="Lin M."/>
        </authorList>
    </citation>
    <scope>NUCLEOTIDE SEQUENCE [LARGE SCALE GENOMIC DNA]</scope>
    <source>
        <strain evidence="7">DSM 21396 / JCM 16679 / CGMCC 1.7299 / I-0</strain>
        <plasmid evidence="6">P3</plasmid>
    </source>
</reference>
<dbReference type="AlphaFoldDB" id="H8H2Q1"/>
<dbReference type="InterPro" id="IPR000055">
    <property type="entry name" value="Restrct_endonuc_typeI_TRD"/>
</dbReference>
<dbReference type="eggNOG" id="COG0732">
    <property type="taxonomic scope" value="Bacteria"/>
</dbReference>
<dbReference type="InterPro" id="IPR044946">
    <property type="entry name" value="Restrct_endonuc_typeI_TRD_sf"/>
</dbReference>
<dbReference type="RefSeq" id="WP_014682708.1">
    <property type="nucleotide sequence ID" value="NC_017771.1"/>
</dbReference>
<evidence type="ECO:0000313" key="6">
    <source>
        <dbReference type="EMBL" id="AFD27798.1"/>
    </source>
</evidence>
<feature type="domain" description="Type I restriction modification DNA specificity" evidence="5">
    <location>
        <begin position="29"/>
        <end position="206"/>
    </location>
</feature>
<dbReference type="Pfam" id="PF01420">
    <property type="entry name" value="Methylase_S"/>
    <property type="match status" value="2"/>
</dbReference>
<dbReference type="PANTHER" id="PTHR30408:SF12">
    <property type="entry name" value="TYPE I RESTRICTION ENZYME MJAVIII SPECIFICITY SUBUNIT"/>
    <property type="match status" value="1"/>
</dbReference>
<feature type="coiled-coil region" evidence="4">
    <location>
        <begin position="194"/>
        <end position="221"/>
    </location>
</feature>
<dbReference type="HOGENOM" id="CLU_021095_10_0_0"/>
<keyword evidence="2" id="KW-0680">Restriction system</keyword>
<evidence type="ECO:0000256" key="3">
    <source>
        <dbReference type="ARBA" id="ARBA00023125"/>
    </source>
</evidence>
<organism evidence="6 7">
    <name type="scientific">Deinococcus gobiensis (strain DSM 21396 / JCM 16679 / CGMCC 1.7299 / I-0)</name>
    <dbReference type="NCBI Taxonomy" id="745776"/>
    <lineage>
        <taxon>Bacteria</taxon>
        <taxon>Thermotogati</taxon>
        <taxon>Deinococcota</taxon>
        <taxon>Deinococci</taxon>
        <taxon>Deinococcales</taxon>
        <taxon>Deinococcaceae</taxon>
        <taxon>Deinococcus</taxon>
    </lineage>
</organism>
<dbReference type="PATRIC" id="fig|745776.4.peg.3808"/>
<evidence type="ECO:0000256" key="4">
    <source>
        <dbReference type="SAM" id="Coils"/>
    </source>
</evidence>
<dbReference type="PANTHER" id="PTHR30408">
    <property type="entry name" value="TYPE-1 RESTRICTION ENZYME ECOKI SPECIFICITY PROTEIN"/>
    <property type="match status" value="1"/>
</dbReference>
<feature type="domain" description="Type I restriction modification DNA specificity" evidence="5">
    <location>
        <begin position="265"/>
        <end position="413"/>
    </location>
</feature>
<proteinExistence type="inferred from homology"/>
<dbReference type="REBASE" id="45847">
    <property type="entry name" value="S.DgoI0ORF5P"/>
</dbReference>
<dbReference type="GO" id="GO:0009307">
    <property type="term" value="P:DNA restriction-modification system"/>
    <property type="evidence" value="ECO:0007669"/>
    <property type="project" value="UniProtKB-KW"/>
</dbReference>
<evidence type="ECO:0000256" key="2">
    <source>
        <dbReference type="ARBA" id="ARBA00022747"/>
    </source>
</evidence>
<dbReference type="GO" id="GO:0004519">
    <property type="term" value="F:endonuclease activity"/>
    <property type="evidence" value="ECO:0007669"/>
    <property type="project" value="UniProtKB-KW"/>
</dbReference>
<keyword evidence="3" id="KW-0238">DNA-binding</keyword>
<dbReference type="SUPFAM" id="SSF116734">
    <property type="entry name" value="DNA methylase specificity domain"/>
    <property type="match status" value="2"/>
</dbReference>